<evidence type="ECO:0000256" key="3">
    <source>
        <dbReference type="ARBA" id="ARBA00023125"/>
    </source>
</evidence>
<dbReference type="PANTHER" id="PTHR30055">
    <property type="entry name" value="HTH-TYPE TRANSCRIPTIONAL REGULATOR RUTR"/>
    <property type="match status" value="1"/>
</dbReference>
<evidence type="ECO:0000256" key="1">
    <source>
        <dbReference type="ARBA" id="ARBA00022491"/>
    </source>
</evidence>
<proteinExistence type="predicted"/>
<evidence type="ECO:0000256" key="5">
    <source>
        <dbReference type="PROSITE-ProRule" id="PRU00335"/>
    </source>
</evidence>
<evidence type="ECO:0000256" key="2">
    <source>
        <dbReference type="ARBA" id="ARBA00023015"/>
    </source>
</evidence>
<dbReference type="Gene3D" id="1.10.10.60">
    <property type="entry name" value="Homeodomain-like"/>
    <property type="match status" value="1"/>
</dbReference>
<accession>A0A853BCV6</accession>
<dbReference type="GO" id="GO:0046677">
    <property type="term" value="P:response to antibiotic"/>
    <property type="evidence" value="ECO:0007669"/>
    <property type="project" value="InterPro"/>
</dbReference>
<dbReference type="InterPro" id="IPR036271">
    <property type="entry name" value="Tet_transcr_reg_TetR-rel_C_sf"/>
</dbReference>
<comment type="caution">
    <text evidence="7">The sequence shown here is derived from an EMBL/GenBank/DDBJ whole genome shotgun (WGS) entry which is preliminary data.</text>
</comment>
<dbReference type="InterPro" id="IPR001647">
    <property type="entry name" value="HTH_TetR"/>
</dbReference>
<dbReference type="Gene3D" id="1.10.357.10">
    <property type="entry name" value="Tetracycline Repressor, domain 2"/>
    <property type="match status" value="1"/>
</dbReference>
<keyword evidence="1" id="KW-0678">Repressor</keyword>
<dbReference type="InterPro" id="IPR050109">
    <property type="entry name" value="HTH-type_TetR-like_transc_reg"/>
</dbReference>
<reference evidence="7 8" key="1">
    <citation type="submission" date="2020-07" db="EMBL/GenBank/DDBJ databases">
        <title>Sequencing the genomes of 1000 actinobacteria strains.</title>
        <authorList>
            <person name="Klenk H.-P."/>
        </authorList>
    </citation>
    <scope>NUCLEOTIDE SEQUENCE [LARGE SCALE GENOMIC DNA]</scope>
    <source>
        <strain evidence="7 8">DSM 104006</strain>
    </source>
</reference>
<evidence type="ECO:0000313" key="7">
    <source>
        <dbReference type="EMBL" id="NYI93039.1"/>
    </source>
</evidence>
<dbReference type="InterPro" id="IPR009057">
    <property type="entry name" value="Homeodomain-like_sf"/>
</dbReference>
<keyword evidence="2" id="KW-0805">Transcription regulation</keyword>
<keyword evidence="3 5" id="KW-0238">DNA-binding</keyword>
<dbReference type="Pfam" id="PF02909">
    <property type="entry name" value="TetR_C_1"/>
    <property type="match status" value="1"/>
</dbReference>
<evidence type="ECO:0000259" key="6">
    <source>
        <dbReference type="PROSITE" id="PS50977"/>
    </source>
</evidence>
<dbReference type="Pfam" id="PF00440">
    <property type="entry name" value="TetR_N"/>
    <property type="match status" value="1"/>
</dbReference>
<dbReference type="InterPro" id="IPR004111">
    <property type="entry name" value="Repressor_TetR_C"/>
</dbReference>
<evidence type="ECO:0000313" key="8">
    <source>
        <dbReference type="Proteomes" id="UP000549616"/>
    </source>
</evidence>
<feature type="DNA-binding region" description="H-T-H motif" evidence="5">
    <location>
        <begin position="38"/>
        <end position="57"/>
    </location>
</feature>
<dbReference type="GO" id="GO:0003700">
    <property type="term" value="F:DNA-binding transcription factor activity"/>
    <property type="evidence" value="ECO:0007669"/>
    <property type="project" value="TreeGrafter"/>
</dbReference>
<evidence type="ECO:0000256" key="4">
    <source>
        <dbReference type="ARBA" id="ARBA00023163"/>
    </source>
</evidence>
<dbReference type="GO" id="GO:0045892">
    <property type="term" value="P:negative regulation of DNA-templated transcription"/>
    <property type="evidence" value="ECO:0007669"/>
    <property type="project" value="InterPro"/>
</dbReference>
<dbReference type="PROSITE" id="PS50977">
    <property type="entry name" value="HTH_TETR_2"/>
    <property type="match status" value="1"/>
</dbReference>
<dbReference type="SUPFAM" id="SSF48498">
    <property type="entry name" value="Tetracyclin repressor-like, C-terminal domain"/>
    <property type="match status" value="1"/>
</dbReference>
<keyword evidence="4" id="KW-0804">Transcription</keyword>
<sequence length="214" mass="22982">MSTKPKTSDRGTIAALRGGNLVRAALDQVNDGGLESLTMRRLAERLGTHLPTIYRLYADKDALLDDMAESILASALASRDPDATEWSARARRLATGLRSALLAQRDGARIVGGNYAAKRNNLSFVDTLVGCMRDARLPGETALWSASTVFCFVLGEALEQQGAGGDEVGVLLDAVSMGGFHHLSASPVQHLFDFDARFDFGLELILGGVRRYTA</sequence>
<dbReference type="Proteomes" id="UP000549616">
    <property type="component" value="Unassembled WGS sequence"/>
</dbReference>
<gene>
    <name evidence="7" type="ORF">HNR02_006414</name>
</gene>
<organism evidence="7 8">
    <name type="scientific">Amycolatopsis endophytica</name>
    <dbReference type="NCBI Taxonomy" id="860233"/>
    <lineage>
        <taxon>Bacteria</taxon>
        <taxon>Bacillati</taxon>
        <taxon>Actinomycetota</taxon>
        <taxon>Actinomycetes</taxon>
        <taxon>Pseudonocardiales</taxon>
        <taxon>Pseudonocardiaceae</taxon>
        <taxon>Amycolatopsis</taxon>
    </lineage>
</organism>
<dbReference type="GO" id="GO:0000976">
    <property type="term" value="F:transcription cis-regulatory region binding"/>
    <property type="evidence" value="ECO:0007669"/>
    <property type="project" value="TreeGrafter"/>
</dbReference>
<protein>
    <submittedName>
        <fullName evidence="7">TetR/AcrR family tetracycline transcriptional repressor</fullName>
    </submittedName>
</protein>
<keyword evidence="8" id="KW-1185">Reference proteome</keyword>
<dbReference type="AlphaFoldDB" id="A0A853BCV6"/>
<dbReference type="EMBL" id="JACCFK010000002">
    <property type="protein sequence ID" value="NYI93039.1"/>
    <property type="molecule type" value="Genomic_DNA"/>
</dbReference>
<name>A0A853BCV6_9PSEU</name>
<dbReference type="SUPFAM" id="SSF46689">
    <property type="entry name" value="Homeodomain-like"/>
    <property type="match status" value="1"/>
</dbReference>
<dbReference type="PANTHER" id="PTHR30055:SF151">
    <property type="entry name" value="TRANSCRIPTIONAL REGULATORY PROTEIN"/>
    <property type="match status" value="1"/>
</dbReference>
<dbReference type="RefSeq" id="WP_218914343.1">
    <property type="nucleotide sequence ID" value="NZ_JACCFK010000002.1"/>
</dbReference>
<dbReference type="InterPro" id="IPR003012">
    <property type="entry name" value="Tet_transcr_reg_TetR"/>
</dbReference>
<dbReference type="PRINTS" id="PR00400">
    <property type="entry name" value="TETREPRESSOR"/>
</dbReference>
<feature type="domain" description="HTH tetR-type" evidence="6">
    <location>
        <begin position="15"/>
        <end position="75"/>
    </location>
</feature>